<dbReference type="Gene3D" id="3.40.50.720">
    <property type="entry name" value="NAD(P)-binding Rossmann-like Domain"/>
    <property type="match status" value="1"/>
</dbReference>
<dbReference type="Pfam" id="PF10100">
    <property type="entry name" value="Staph_opine_DH"/>
    <property type="match status" value="1"/>
</dbReference>
<protein>
    <submittedName>
        <fullName evidence="1">Opine metallophore biosynthesis dehydrogenase</fullName>
    </submittedName>
</protein>
<accession>A0ABY3PCP2</accession>
<dbReference type="EMBL" id="CP086654">
    <property type="protein sequence ID" value="UEX90038.1"/>
    <property type="molecule type" value="Genomic_DNA"/>
</dbReference>
<proteinExistence type="predicted"/>
<keyword evidence="2" id="KW-1185">Reference proteome</keyword>
<reference evidence="1 2" key="1">
    <citation type="journal article" date="2022" name="Pathogens">
        <title>Staphylococcus ratti sp. nov. Isolated from a Lab Rat.</title>
        <authorList>
            <person name="Kovarovic V."/>
            <person name="Sedlacek I."/>
            <person name="Petras P."/>
            <person name="Kralova S."/>
            <person name="Maslanova I."/>
            <person name="Svec P."/>
            <person name="Neumann-Schaal M."/>
            <person name="Botka T."/>
            <person name="Gelbicova T."/>
            <person name="Stankova E."/>
            <person name="Doskar J."/>
            <person name="Pantucek R."/>
        </authorList>
    </citation>
    <scope>NUCLEOTIDE SEQUENCE [LARGE SCALE GENOMIC DNA]</scope>
    <source>
        <strain evidence="1 2">CCM 9025</strain>
    </source>
</reference>
<gene>
    <name evidence="1" type="ORF">LN051_10975</name>
</gene>
<dbReference type="InterPro" id="IPR016935">
    <property type="entry name" value="Opine_metallophore_DH"/>
</dbReference>
<evidence type="ECO:0000313" key="1">
    <source>
        <dbReference type="EMBL" id="UEX90038.1"/>
    </source>
</evidence>
<name>A0ABY3PCP2_9STAP</name>
<dbReference type="Proteomes" id="UP001197626">
    <property type="component" value="Chromosome"/>
</dbReference>
<sequence>MMPQRILMLGTGPVAVQLAVLFHRYNQAEVTFVSRSHVSERSQQFVDALARDGFVKASVQNASHHSLEGSISNCKVFESYDVVEGTYDFLVLACTADAYIDTLKQLPEAVLKSVKGVLLVSPTLGSNLIVKAQLEAIQPHIEVVSCSTYLGDTRVTEHSQPNCVTTMGVKKHLYFGYSHPSSILKSLLERLFTQVGLPVTYVSTPIEAESRNSSLYVHPALFMNTHALKAIFYGTDVPFYVYKLFPEGPITMDLIHEMRCMWQEISNILKVLNVTPLNLLRFMVEENYPLRAETISKQHIEQFESLSEIEQEYLLYVRYTGILIDPFSQPDDKGFYEDFSAVPFRKIYQNQKGVWEIPRMPHEDYYRTKIIQGLGQALNVETPMIDTLLTRYETTLQHFHKAHPNLKKSQQFFPKTFDEEMICIHQGLQGR</sequence>
<organism evidence="1 2">
    <name type="scientific">Staphylococcus ratti</name>
    <dbReference type="NCBI Taxonomy" id="2892440"/>
    <lineage>
        <taxon>Bacteria</taxon>
        <taxon>Bacillati</taxon>
        <taxon>Bacillota</taxon>
        <taxon>Bacilli</taxon>
        <taxon>Bacillales</taxon>
        <taxon>Staphylococcaceae</taxon>
        <taxon>Staphylococcus</taxon>
    </lineage>
</organism>
<evidence type="ECO:0000313" key="2">
    <source>
        <dbReference type="Proteomes" id="UP001197626"/>
    </source>
</evidence>